<evidence type="ECO:0000256" key="9">
    <source>
        <dbReference type="ARBA" id="ARBA00043975"/>
    </source>
</evidence>
<dbReference type="SUPFAM" id="SSF52540">
    <property type="entry name" value="P-loop containing nucleoside triphosphate hydrolases"/>
    <property type="match status" value="1"/>
</dbReference>
<keyword evidence="7" id="KW-0539">Nucleus</keyword>
<dbReference type="STRING" id="157652.A0A371GNY8"/>
<keyword evidence="4" id="KW-0547">Nucleotide-binding</keyword>
<comment type="subcellular location">
    <subcellularLocation>
        <location evidence="1">Nucleus</location>
    </subcellularLocation>
</comment>
<comment type="similarity">
    <text evidence="9">Belongs to the activator 1 small subunits family. CTF18 subfamily.</text>
</comment>
<evidence type="ECO:0000256" key="3">
    <source>
        <dbReference type="ARBA" id="ARBA00022705"/>
    </source>
</evidence>
<dbReference type="EMBL" id="QJKJ01004908">
    <property type="protein sequence ID" value="RDX92278.1"/>
    <property type="molecule type" value="Genomic_DNA"/>
</dbReference>
<feature type="domain" description="AAA+ ATPase" evidence="11">
    <location>
        <begin position="408"/>
        <end position="557"/>
    </location>
</feature>
<dbReference type="GO" id="GO:0016887">
    <property type="term" value="F:ATP hydrolysis activity"/>
    <property type="evidence" value="ECO:0007669"/>
    <property type="project" value="InterPro"/>
</dbReference>
<evidence type="ECO:0000256" key="1">
    <source>
        <dbReference type="ARBA" id="ARBA00004123"/>
    </source>
</evidence>
<feature type="non-terminal residue" evidence="12">
    <location>
        <position position="1"/>
    </location>
</feature>
<dbReference type="GO" id="GO:0006260">
    <property type="term" value="P:DNA replication"/>
    <property type="evidence" value="ECO:0007669"/>
    <property type="project" value="UniProtKB-KW"/>
</dbReference>
<evidence type="ECO:0000256" key="5">
    <source>
        <dbReference type="ARBA" id="ARBA00022840"/>
    </source>
</evidence>
<evidence type="ECO:0000313" key="12">
    <source>
        <dbReference type="EMBL" id="RDX92278.1"/>
    </source>
</evidence>
<dbReference type="InterPro" id="IPR027417">
    <property type="entry name" value="P-loop_NTPase"/>
</dbReference>
<feature type="region of interest" description="Disordered" evidence="10">
    <location>
        <begin position="172"/>
        <end position="199"/>
    </location>
</feature>
<keyword evidence="6" id="KW-0238">DNA-binding</keyword>
<dbReference type="SMART" id="SM00382">
    <property type="entry name" value="AAA"/>
    <property type="match status" value="1"/>
</dbReference>
<comment type="caution">
    <text evidence="12">The sequence shown here is derived from an EMBL/GenBank/DDBJ whole genome shotgun (WGS) entry which is preliminary data.</text>
</comment>
<proteinExistence type="inferred from homology"/>
<dbReference type="PANTHER" id="PTHR46765">
    <property type="entry name" value="P-LOOP CONTAINING NUCLEOSIDE TRIPHOSPHATE HYDROLASES SUPERFAMILY PROTEIN"/>
    <property type="match status" value="1"/>
</dbReference>
<evidence type="ECO:0000256" key="8">
    <source>
        <dbReference type="ARBA" id="ARBA00023306"/>
    </source>
</evidence>
<dbReference type="GO" id="GO:0005634">
    <property type="term" value="C:nucleus"/>
    <property type="evidence" value="ECO:0007669"/>
    <property type="project" value="UniProtKB-SubCell"/>
</dbReference>
<evidence type="ECO:0000256" key="10">
    <source>
        <dbReference type="SAM" id="MobiDB-lite"/>
    </source>
</evidence>
<dbReference type="Gene3D" id="1.10.8.60">
    <property type="match status" value="1"/>
</dbReference>
<feature type="non-terminal residue" evidence="12">
    <location>
        <position position="1053"/>
    </location>
</feature>
<dbReference type="Pfam" id="PF00004">
    <property type="entry name" value="AAA"/>
    <property type="match status" value="1"/>
</dbReference>
<dbReference type="GO" id="GO:0005524">
    <property type="term" value="F:ATP binding"/>
    <property type="evidence" value="ECO:0007669"/>
    <property type="project" value="UniProtKB-KW"/>
</dbReference>
<dbReference type="CDD" id="cd18140">
    <property type="entry name" value="HLD_clamp_RFC"/>
    <property type="match status" value="1"/>
</dbReference>
<comment type="subunit">
    <text evidence="2">Heterotetramer of subunits RFC2, RFC3, RFC4 and RFC5 that can form a complex with RFC1.</text>
</comment>
<dbReference type="Proteomes" id="UP000257109">
    <property type="component" value="Unassembled WGS sequence"/>
</dbReference>
<accession>A0A371GNY8</accession>
<dbReference type="AlphaFoldDB" id="A0A371GNY8"/>
<feature type="compositionally biased region" description="Polar residues" evidence="10">
    <location>
        <begin position="951"/>
        <end position="969"/>
    </location>
</feature>
<keyword evidence="5" id="KW-0067">ATP-binding</keyword>
<sequence>MHTQHCLEDQEPLLTFPPKPFQLPQFNLHTTQTLQVHLTQIETTLIYYHQTPTMDIDMDMDIPLPEELEFLESNSHIPEQDQQQQEEDHHYYFPELDIAEHYSQQPPPDLAIPSKTESNGHKRPRPHSPPEEDKRAKVRIAVEEDSAAADEDWLRYSPPSAEEKRVKARVAVEEDSPAADEDWLRYSPPPPEPAAEEPTFAKEKNLSRFASEIDGECMPITAPNGDRVYAKLNRFQGEKRATKLDCSRYSAELISEPINVILQRLEQEALAKALEASSEGQSVPDVPEAQMVHERLWVDKYAPKSFTELLSDEQTNREVLLWLKQWDSIVFGSEIRSTSDDVLSALKRHSSIVHNQKPSNSKFPRMNGGSKWSKERRFINSRSMEESGSSKSVQDVWNTKSRNIGRPEQKILLLCGPPGLGKTTLAHVAARHCGYHVVEVNASDDRSTSTIEAKILDVVQMNSVLSDSRPKCLVVDEIDGALGDGKGAVEVLLKMISAERKPDAGNQSLGKGQLERKSSKKGSKTPSLSRPVICICNDLYAPALRPLRQVAKLTYICNKEGMKASAIALTALAEYTECDIRSCLNTLQFLSKKKEALNVNFFCSLDAGLIFVCFTGVQFDIGSQVVGQKDMSKNVLDIWKEIFHRRRTKKMERKSHKGKSFEFDSLYSLMSKRGDSDLILDGIHENILQLNYHDPVMQKTVKCFNNLGVYDLMHQYIMHTQQMPLHVYLPLLAITVHHIVSQVQKPNIEWPKSYYRYRTMMMEKMDILNTWHHKIPPHISRHLSASSFVEDLISPLLHILSPPTLRPVALQLLSDKEKNDLAQLVSTMVSYTITYKTTKSDLLPHTLKCEVADGLALSLVPPISVFINFKDYTSNHYVLSLAMKQVLVHEVEKHKILHVNIDKTVALANGGHGAIETGTNRIPLANTNHATAVNVKTIENQDVLARQLNANPTTVSPNMNSDKSASATDNVKKPSRSSSSFFDRFKKLNVKGLQSNDSSLQKEATLEKNRYPLLFKYNEGFTNAVKRPVLYSSKLICSPKANLQTFPVNSVVT</sequence>
<dbReference type="InterPro" id="IPR003959">
    <property type="entry name" value="ATPase_AAA_core"/>
</dbReference>
<dbReference type="OrthoDB" id="2195431at2759"/>
<evidence type="ECO:0000313" key="13">
    <source>
        <dbReference type="Proteomes" id="UP000257109"/>
    </source>
</evidence>
<name>A0A371GNY8_MUCPR</name>
<protein>
    <submittedName>
        <fullName evidence="12">Chromosome transmission fidelity protein 18-like protein</fullName>
    </submittedName>
</protein>
<evidence type="ECO:0000256" key="7">
    <source>
        <dbReference type="ARBA" id="ARBA00023242"/>
    </source>
</evidence>
<dbReference type="PANTHER" id="PTHR46765:SF1">
    <property type="entry name" value="P-LOOP CONTAINING NUCLEOSIDE TRIPHOSPHATE HYDROLASES SUPERFAMILY PROTEIN"/>
    <property type="match status" value="1"/>
</dbReference>
<reference evidence="12" key="1">
    <citation type="submission" date="2018-05" db="EMBL/GenBank/DDBJ databases">
        <title>Draft genome of Mucuna pruriens seed.</title>
        <authorList>
            <person name="Nnadi N.E."/>
            <person name="Vos R."/>
            <person name="Hasami M.H."/>
            <person name="Devisetty U.K."/>
            <person name="Aguiy J.C."/>
        </authorList>
    </citation>
    <scope>NUCLEOTIDE SEQUENCE [LARGE SCALE GENOMIC DNA]</scope>
    <source>
        <strain evidence="12">JCA_2017</strain>
    </source>
</reference>
<dbReference type="CDD" id="cd00009">
    <property type="entry name" value="AAA"/>
    <property type="match status" value="1"/>
</dbReference>
<evidence type="ECO:0000256" key="4">
    <source>
        <dbReference type="ARBA" id="ARBA00022741"/>
    </source>
</evidence>
<feature type="region of interest" description="Disordered" evidence="10">
    <location>
        <begin position="951"/>
        <end position="978"/>
    </location>
</feature>
<dbReference type="GO" id="GO:0003677">
    <property type="term" value="F:DNA binding"/>
    <property type="evidence" value="ECO:0007669"/>
    <property type="project" value="UniProtKB-KW"/>
</dbReference>
<dbReference type="InterPro" id="IPR003593">
    <property type="entry name" value="AAA+_ATPase"/>
</dbReference>
<gene>
    <name evidence="12" type="primary">chtf18</name>
    <name evidence="12" type="ORF">CR513_25616</name>
</gene>
<keyword evidence="3" id="KW-0235">DNA replication</keyword>
<feature type="region of interest" description="Disordered" evidence="10">
    <location>
        <begin position="503"/>
        <end position="527"/>
    </location>
</feature>
<dbReference type="InterPro" id="IPR047854">
    <property type="entry name" value="RFC_lid"/>
</dbReference>
<feature type="region of interest" description="Disordered" evidence="10">
    <location>
        <begin position="103"/>
        <end position="136"/>
    </location>
</feature>
<dbReference type="InterPro" id="IPR053016">
    <property type="entry name" value="CTF18-RFC_complex"/>
</dbReference>
<feature type="region of interest" description="Disordered" evidence="10">
    <location>
        <begin position="147"/>
        <end position="166"/>
    </location>
</feature>
<evidence type="ECO:0000256" key="2">
    <source>
        <dbReference type="ARBA" id="ARBA00011480"/>
    </source>
</evidence>
<dbReference type="Gene3D" id="3.40.50.300">
    <property type="entry name" value="P-loop containing nucleotide triphosphate hydrolases"/>
    <property type="match status" value="1"/>
</dbReference>
<organism evidence="12 13">
    <name type="scientific">Mucuna pruriens</name>
    <name type="common">Velvet bean</name>
    <name type="synonym">Dolichos pruriens</name>
    <dbReference type="NCBI Taxonomy" id="157652"/>
    <lineage>
        <taxon>Eukaryota</taxon>
        <taxon>Viridiplantae</taxon>
        <taxon>Streptophyta</taxon>
        <taxon>Embryophyta</taxon>
        <taxon>Tracheophyta</taxon>
        <taxon>Spermatophyta</taxon>
        <taxon>Magnoliopsida</taxon>
        <taxon>eudicotyledons</taxon>
        <taxon>Gunneridae</taxon>
        <taxon>Pentapetalae</taxon>
        <taxon>rosids</taxon>
        <taxon>fabids</taxon>
        <taxon>Fabales</taxon>
        <taxon>Fabaceae</taxon>
        <taxon>Papilionoideae</taxon>
        <taxon>50 kb inversion clade</taxon>
        <taxon>NPAAA clade</taxon>
        <taxon>indigoferoid/millettioid clade</taxon>
        <taxon>Phaseoleae</taxon>
        <taxon>Mucuna</taxon>
    </lineage>
</organism>
<evidence type="ECO:0000259" key="11">
    <source>
        <dbReference type="SMART" id="SM00382"/>
    </source>
</evidence>
<keyword evidence="8" id="KW-0131">Cell cycle</keyword>
<evidence type="ECO:0000256" key="6">
    <source>
        <dbReference type="ARBA" id="ARBA00023125"/>
    </source>
</evidence>
<keyword evidence="13" id="KW-1185">Reference proteome</keyword>